<gene>
    <name evidence="2" type="ORF">CLHUN_04030</name>
</gene>
<feature type="domain" description="Putative Se/S carrier protein-like" evidence="1">
    <location>
        <begin position="2"/>
        <end position="71"/>
    </location>
</feature>
<proteinExistence type="predicted"/>
<keyword evidence="3" id="KW-1185">Reference proteome</keyword>
<reference evidence="2 3" key="1">
    <citation type="submission" date="2017-03" db="EMBL/GenBank/DDBJ databases">
        <title>Genome sequence of Clostridium hungatei DSM 14427.</title>
        <authorList>
            <person name="Poehlein A."/>
            <person name="Daniel R."/>
        </authorList>
    </citation>
    <scope>NUCLEOTIDE SEQUENCE [LARGE SCALE GENOMIC DNA]</scope>
    <source>
        <strain evidence="2 3">DSM 14427</strain>
    </source>
</reference>
<accession>A0A1V4SPZ9</accession>
<dbReference type="InterPro" id="IPR021778">
    <property type="entry name" value="Se/S_carrier-like"/>
</dbReference>
<protein>
    <recommendedName>
        <fullName evidence="1">Putative Se/S carrier protein-like domain-containing protein</fullName>
    </recommendedName>
</protein>
<organism evidence="2 3">
    <name type="scientific">Ruminiclostridium hungatei</name>
    <name type="common">Clostridium hungatei</name>
    <dbReference type="NCBI Taxonomy" id="48256"/>
    <lineage>
        <taxon>Bacteria</taxon>
        <taxon>Bacillati</taxon>
        <taxon>Bacillota</taxon>
        <taxon>Clostridia</taxon>
        <taxon>Eubacteriales</taxon>
        <taxon>Oscillospiraceae</taxon>
        <taxon>Ruminiclostridium</taxon>
    </lineage>
</organism>
<comment type="caution">
    <text evidence="2">The sequence shown here is derived from an EMBL/GenBank/DDBJ whole genome shotgun (WGS) entry which is preliminary data.</text>
</comment>
<dbReference type="AlphaFoldDB" id="A0A1V4SPZ9"/>
<dbReference type="EMBL" id="MZGX01000002">
    <property type="protein sequence ID" value="OPX45930.1"/>
    <property type="molecule type" value="Genomic_DNA"/>
</dbReference>
<dbReference type="RefSeq" id="WP_080062893.1">
    <property type="nucleotide sequence ID" value="NZ_MZGX01000002.1"/>
</dbReference>
<name>A0A1V4SPZ9_RUMHU</name>
<evidence type="ECO:0000313" key="3">
    <source>
        <dbReference type="Proteomes" id="UP000191554"/>
    </source>
</evidence>
<evidence type="ECO:0000259" key="1">
    <source>
        <dbReference type="Pfam" id="PF11823"/>
    </source>
</evidence>
<dbReference type="Pfam" id="PF11823">
    <property type="entry name" value="Se_S_carrier"/>
    <property type="match status" value="1"/>
</dbReference>
<dbReference type="OrthoDB" id="3192849at2"/>
<sequence>MKCIAILETGNYVYKLESALERKGYKFDVVSTPCNVAKGGCGLCLKFPEEYLPVVRNEAALCNMPIKAIYRIIPGFSKNKYQRI</sequence>
<evidence type="ECO:0000313" key="2">
    <source>
        <dbReference type="EMBL" id="OPX45930.1"/>
    </source>
</evidence>
<dbReference type="Proteomes" id="UP000191554">
    <property type="component" value="Unassembled WGS sequence"/>
</dbReference>